<dbReference type="Gene3D" id="1.20.58.1880">
    <property type="match status" value="1"/>
</dbReference>
<evidence type="ECO:0000256" key="5">
    <source>
        <dbReference type="ARBA" id="ARBA00022833"/>
    </source>
</evidence>
<accession>F1KZ83</accession>
<dbReference type="GO" id="GO:0003714">
    <property type="term" value="F:transcription corepressor activity"/>
    <property type="evidence" value="ECO:0007669"/>
    <property type="project" value="TreeGrafter"/>
</dbReference>
<dbReference type="InterPro" id="IPR001005">
    <property type="entry name" value="SANT/Myb"/>
</dbReference>
<keyword evidence="7" id="KW-0238">DNA-binding</keyword>
<feature type="region of interest" description="Disordered" evidence="10">
    <location>
        <begin position="50"/>
        <end position="70"/>
    </location>
</feature>
<dbReference type="InterPro" id="IPR000949">
    <property type="entry name" value="ELM2_dom"/>
</dbReference>
<proteinExistence type="evidence at transcript level"/>
<feature type="compositionally biased region" description="Basic and acidic residues" evidence="10">
    <location>
        <begin position="133"/>
        <end position="145"/>
    </location>
</feature>
<name>F1KZ83_ASCSU</name>
<dbReference type="GO" id="GO:0008270">
    <property type="term" value="F:zinc ion binding"/>
    <property type="evidence" value="ECO:0007669"/>
    <property type="project" value="UniProtKB-KW"/>
</dbReference>
<evidence type="ECO:0000313" key="13">
    <source>
        <dbReference type="EMBL" id="ADY43187.1"/>
    </source>
</evidence>
<keyword evidence="9" id="KW-0539">Nucleus</keyword>
<evidence type="ECO:0000256" key="3">
    <source>
        <dbReference type="ARBA" id="ARBA00022723"/>
    </source>
</evidence>
<protein>
    <submittedName>
        <fullName evidence="13">REST corepressor</fullName>
    </submittedName>
</protein>
<dbReference type="InterPro" id="IPR051066">
    <property type="entry name" value="Trans_reg/Corepressor"/>
</dbReference>
<evidence type="ECO:0000256" key="8">
    <source>
        <dbReference type="ARBA" id="ARBA00023163"/>
    </source>
</evidence>
<dbReference type="InterPro" id="IPR009057">
    <property type="entry name" value="Homeodomain-like_sf"/>
</dbReference>
<evidence type="ECO:0000256" key="9">
    <source>
        <dbReference type="ARBA" id="ARBA00023242"/>
    </source>
</evidence>
<feature type="domain" description="SANT" evidence="12">
    <location>
        <begin position="288"/>
        <end position="333"/>
    </location>
</feature>
<dbReference type="PROSITE" id="PS51293">
    <property type="entry name" value="SANT"/>
    <property type="match status" value="2"/>
</dbReference>
<evidence type="ECO:0000256" key="10">
    <source>
        <dbReference type="SAM" id="MobiDB-lite"/>
    </source>
</evidence>
<evidence type="ECO:0000256" key="7">
    <source>
        <dbReference type="ARBA" id="ARBA00023125"/>
    </source>
</evidence>
<dbReference type="GO" id="GO:0006357">
    <property type="term" value="P:regulation of transcription by RNA polymerase II"/>
    <property type="evidence" value="ECO:0007669"/>
    <property type="project" value="TreeGrafter"/>
</dbReference>
<dbReference type="FunFam" id="1.10.10.60:FF:000012">
    <property type="entry name" value="Metastasis-associated 1 family, member 3"/>
    <property type="match status" value="1"/>
</dbReference>
<evidence type="ECO:0000256" key="6">
    <source>
        <dbReference type="ARBA" id="ARBA00023015"/>
    </source>
</evidence>
<keyword evidence="3" id="KW-0479">Metal-binding</keyword>
<sequence>MKYMNGSTVLPTVAAPRGYSVILTQRSAAIANSMMANVICQESDSVTEGRENSSLCNTPPPILDSGCSTPPPILDKYDGDELSRPVKREVTGTDTDMDAIEVLPIQTQISNGTALIETQHTDTSASKARSPVRLKDGSNSREVRRSQRITVQPHRADGPTISKGSQLADTSTDCASTSSLPPKKTKIEELSRIREGIEYQAEVEPYEDWKEPPESCREEEKDRDVCVWRDDHGRIESKELEDFYQVTRQQFGFDVADALEVIYRNSYDMVRAMERVEELVPPKQEPLNAEEQRLFARSLSLHGKNFFRMQKMIPSRTVSSLVNYYYLTKKARCFGAISDETCPLMLKICDEEAPVINRWECDNCTLANGRNQKRKKGRYCAICDLYFRRLKRPRPFTVPLKPLEVDMSTKPVDAVASSSTARSQPQTPVSCHNCSFSTSHYSKIRLERKSEWSVDEELRALKGFCRFGKNFKAVAESLKTKTPDMVRRFYEDKQSVYRLEYLISSHNKLLKSEEHISDGESSNGLRVAKENGSGVENGTARRSQRAVWEPVITRMTTRHANGGATLINESTVSLTR</sequence>
<dbReference type="GO" id="GO:0005667">
    <property type="term" value="C:transcription regulator complex"/>
    <property type="evidence" value="ECO:0007669"/>
    <property type="project" value="TreeGrafter"/>
</dbReference>
<dbReference type="EMBL" id="JI168426">
    <property type="protein sequence ID" value="ADY43187.1"/>
    <property type="molecule type" value="mRNA"/>
</dbReference>
<dbReference type="CDD" id="cd00167">
    <property type="entry name" value="SANT"/>
    <property type="match status" value="1"/>
</dbReference>
<feature type="region of interest" description="Disordered" evidence="10">
    <location>
        <begin position="514"/>
        <end position="542"/>
    </location>
</feature>
<feature type="region of interest" description="Disordered" evidence="10">
    <location>
        <begin position="119"/>
        <end position="182"/>
    </location>
</feature>
<dbReference type="SUPFAM" id="SSF46689">
    <property type="entry name" value="Homeodomain-like"/>
    <property type="match status" value="2"/>
</dbReference>
<dbReference type="InterPro" id="IPR017884">
    <property type="entry name" value="SANT_dom"/>
</dbReference>
<evidence type="ECO:0000259" key="12">
    <source>
        <dbReference type="PROSITE" id="PS51293"/>
    </source>
</evidence>
<evidence type="ECO:0000259" key="11">
    <source>
        <dbReference type="PROSITE" id="PS51156"/>
    </source>
</evidence>
<keyword evidence="5" id="KW-0862">Zinc</keyword>
<organism evidence="13">
    <name type="scientific">Ascaris suum</name>
    <name type="common">Pig roundworm</name>
    <name type="synonym">Ascaris lumbricoides</name>
    <dbReference type="NCBI Taxonomy" id="6253"/>
    <lineage>
        <taxon>Eukaryota</taxon>
        <taxon>Metazoa</taxon>
        <taxon>Ecdysozoa</taxon>
        <taxon>Nematoda</taxon>
        <taxon>Chromadorea</taxon>
        <taxon>Rhabditida</taxon>
        <taxon>Spirurina</taxon>
        <taxon>Ascaridomorpha</taxon>
        <taxon>Ascaridoidea</taxon>
        <taxon>Ascarididae</taxon>
        <taxon>Ascaris</taxon>
    </lineage>
</organism>
<keyword evidence="6" id="KW-0805">Transcription regulation</keyword>
<keyword evidence="8" id="KW-0804">Transcription</keyword>
<dbReference type="AlphaFoldDB" id="F1KZ83"/>
<dbReference type="Gene3D" id="1.10.10.60">
    <property type="entry name" value="Homeodomain-like"/>
    <property type="match status" value="1"/>
</dbReference>
<comment type="subcellular location">
    <subcellularLocation>
        <location evidence="1">Nucleus</location>
    </subcellularLocation>
</comment>
<keyword evidence="4" id="KW-0863">Zinc-finger</keyword>
<feature type="domain" description="ELM2" evidence="11">
    <location>
        <begin position="191"/>
        <end position="280"/>
    </location>
</feature>
<evidence type="ECO:0000256" key="1">
    <source>
        <dbReference type="ARBA" id="ARBA00004123"/>
    </source>
</evidence>
<evidence type="ECO:0000256" key="2">
    <source>
        <dbReference type="ARBA" id="ARBA00022491"/>
    </source>
</evidence>
<dbReference type="Pfam" id="PF00249">
    <property type="entry name" value="Myb_DNA-binding"/>
    <property type="match status" value="1"/>
</dbReference>
<evidence type="ECO:0000256" key="4">
    <source>
        <dbReference type="ARBA" id="ARBA00022771"/>
    </source>
</evidence>
<dbReference type="PANTHER" id="PTHR16089:SF28">
    <property type="entry name" value="REST COREPRESSOR"/>
    <property type="match status" value="1"/>
</dbReference>
<dbReference type="GO" id="GO:0000118">
    <property type="term" value="C:histone deacetylase complex"/>
    <property type="evidence" value="ECO:0007669"/>
    <property type="project" value="TreeGrafter"/>
</dbReference>
<dbReference type="SMART" id="SM00717">
    <property type="entry name" value="SANT"/>
    <property type="match status" value="2"/>
</dbReference>
<dbReference type="GO" id="GO:0003677">
    <property type="term" value="F:DNA binding"/>
    <property type="evidence" value="ECO:0007669"/>
    <property type="project" value="UniProtKB-KW"/>
</dbReference>
<dbReference type="PANTHER" id="PTHR16089">
    <property type="entry name" value="REST COREPRESSOR COREST PROTEIN-RELATED"/>
    <property type="match status" value="1"/>
</dbReference>
<feature type="domain" description="SANT" evidence="12">
    <location>
        <begin position="447"/>
        <end position="498"/>
    </location>
</feature>
<dbReference type="SMART" id="SM01189">
    <property type="entry name" value="ELM2"/>
    <property type="match status" value="1"/>
</dbReference>
<feature type="compositionally biased region" description="Low complexity" evidence="10">
    <location>
        <begin position="168"/>
        <end position="179"/>
    </location>
</feature>
<keyword evidence="2" id="KW-0678">Repressor</keyword>
<dbReference type="PROSITE" id="PS51156">
    <property type="entry name" value="ELM2"/>
    <property type="match status" value="1"/>
</dbReference>
<reference evidence="13" key="1">
    <citation type="journal article" date="2011" name="Genome Res.">
        <title>Deep small RNA sequencing from the nematode Ascaris reveals conservation, functional diversification, and novel developmental profiles.</title>
        <authorList>
            <person name="Wang J."/>
            <person name="Czech B."/>
            <person name="Crunk A."/>
            <person name="Wallace A."/>
            <person name="Mitreva M."/>
            <person name="Hannon G.J."/>
            <person name="Davis R.E."/>
        </authorList>
    </citation>
    <scope>NUCLEOTIDE SEQUENCE</scope>
</reference>